<dbReference type="RefSeq" id="WP_250583506.1">
    <property type="nucleotide sequence ID" value="NZ_JAKRVX010000002.1"/>
</dbReference>
<keyword evidence="8" id="KW-0406">Ion transport</keyword>
<keyword evidence="8" id="KW-0407">Ion channel</keyword>
<name>A0AAE3FWT7_9EURY</name>
<keyword evidence="2 8" id="KW-1003">Cell membrane</keyword>
<feature type="transmembrane region" description="Helical" evidence="8">
    <location>
        <begin position="98"/>
        <end position="116"/>
    </location>
</feature>
<feature type="transmembrane region" description="Helical" evidence="8">
    <location>
        <begin position="42"/>
        <end position="60"/>
    </location>
</feature>
<dbReference type="GO" id="GO:0005886">
    <property type="term" value="C:plasma membrane"/>
    <property type="evidence" value="ECO:0007669"/>
    <property type="project" value="UniProtKB-SubCell"/>
</dbReference>
<keyword evidence="10" id="KW-1185">Reference proteome</keyword>
<protein>
    <recommendedName>
        <fullName evidence="8">Fluoride-specific ion channel FluC</fullName>
    </recommendedName>
</protein>
<dbReference type="Pfam" id="PF02537">
    <property type="entry name" value="CRCB"/>
    <property type="match status" value="1"/>
</dbReference>
<dbReference type="EMBL" id="JAKRVX010000002">
    <property type="protein sequence ID" value="MCL9816630.1"/>
    <property type="molecule type" value="Genomic_DNA"/>
</dbReference>
<reference evidence="9" key="1">
    <citation type="journal article" date="2022" name="Syst. Appl. Microbiol.">
        <title>Natronocalculus amylovorans gen. nov., sp. nov., and Natranaeroarchaeum aerophilus sp. nov., dominant culturable amylolytic natronoarchaea from hypersaline soda lakes in southwestern Siberia.</title>
        <authorList>
            <person name="Sorokin D.Y."/>
            <person name="Elcheninov A.G."/>
            <person name="Khizhniak T.V."/>
            <person name="Koenen M."/>
            <person name="Bale N.J."/>
            <person name="Damste J.S.S."/>
            <person name="Kublanov I.V."/>
        </authorList>
    </citation>
    <scope>NUCLEOTIDE SEQUENCE</scope>
    <source>
        <strain evidence="9">AArc-St2</strain>
    </source>
</reference>
<reference evidence="9" key="2">
    <citation type="submission" date="2022-02" db="EMBL/GenBank/DDBJ databases">
        <authorList>
            <person name="Elcheninov A.G."/>
            <person name="Sorokin D.Y."/>
            <person name="Kublanov I.V."/>
        </authorList>
    </citation>
    <scope>NUCLEOTIDE SEQUENCE</scope>
    <source>
        <strain evidence="9">AArc-St2</strain>
    </source>
</reference>
<gene>
    <name evidence="8" type="primary">fluC</name>
    <name evidence="8" type="synonym">crcB</name>
    <name evidence="9" type="ORF">AArcSt2_06690</name>
</gene>
<evidence type="ECO:0000256" key="7">
    <source>
        <dbReference type="ARBA" id="ARBA00035585"/>
    </source>
</evidence>
<proteinExistence type="inferred from homology"/>
<sequence>MRRRQLLGNIEPILLIAIGGFAGANARYAVDVLIPGSLTSTFAVNVVGSFALGVLVYDSLRDDVIHDNSRLVFGTGFLSSFTTYSMFVLDAVTDPEIALLYISGSYVCGFGAVFLARGTVQWLEPTDETEADMEAS</sequence>
<comment type="caution">
    <text evidence="8">Lacks conserved residue(s) required for the propagation of feature annotation.</text>
</comment>
<evidence type="ECO:0000256" key="5">
    <source>
        <dbReference type="ARBA" id="ARBA00023136"/>
    </source>
</evidence>
<comment type="subcellular location">
    <subcellularLocation>
        <location evidence="1 8">Cell membrane</location>
        <topology evidence="1 8">Multi-pass membrane protein</topology>
    </subcellularLocation>
</comment>
<keyword evidence="4 8" id="KW-1133">Transmembrane helix</keyword>
<keyword evidence="3 8" id="KW-0812">Transmembrane</keyword>
<comment type="catalytic activity">
    <reaction evidence="7">
        <text>fluoride(in) = fluoride(out)</text>
        <dbReference type="Rhea" id="RHEA:76159"/>
        <dbReference type="ChEBI" id="CHEBI:17051"/>
    </reaction>
    <physiologicalReaction direction="left-to-right" evidence="7">
        <dbReference type="Rhea" id="RHEA:76160"/>
    </physiologicalReaction>
</comment>
<dbReference type="GO" id="GO:0062054">
    <property type="term" value="F:fluoride channel activity"/>
    <property type="evidence" value="ECO:0007669"/>
    <property type="project" value="UniProtKB-UniRule"/>
</dbReference>
<comment type="function">
    <text evidence="8">Fluoride-specific ion channel. Important for reducing fluoride concentration in the cell, thus reducing its toxicity.</text>
</comment>
<dbReference type="GO" id="GO:0140114">
    <property type="term" value="P:cellular detoxification of fluoride"/>
    <property type="evidence" value="ECO:0007669"/>
    <property type="project" value="UniProtKB-UniRule"/>
</dbReference>
<evidence type="ECO:0000256" key="1">
    <source>
        <dbReference type="ARBA" id="ARBA00004651"/>
    </source>
</evidence>
<evidence type="ECO:0000313" key="9">
    <source>
        <dbReference type="EMBL" id="MCL9816630.1"/>
    </source>
</evidence>
<evidence type="ECO:0000256" key="3">
    <source>
        <dbReference type="ARBA" id="ARBA00022692"/>
    </source>
</evidence>
<keyword evidence="8" id="KW-0813">Transport</keyword>
<feature type="transmembrane region" description="Helical" evidence="8">
    <location>
        <begin position="12"/>
        <end position="30"/>
    </location>
</feature>
<organism evidence="9 10">
    <name type="scientific">Natronocalculus amylovorans</name>
    <dbReference type="NCBI Taxonomy" id="2917812"/>
    <lineage>
        <taxon>Archaea</taxon>
        <taxon>Methanobacteriati</taxon>
        <taxon>Methanobacteriota</taxon>
        <taxon>Stenosarchaea group</taxon>
        <taxon>Halobacteria</taxon>
        <taxon>Halobacteriales</taxon>
        <taxon>Haloferacaceae</taxon>
        <taxon>Natronocalculus</taxon>
    </lineage>
</organism>
<comment type="similarity">
    <text evidence="6 8">Belongs to the fluoride channel Fluc/FEX (TC 1.A.43) family.</text>
</comment>
<comment type="caution">
    <text evidence="9">The sequence shown here is derived from an EMBL/GenBank/DDBJ whole genome shotgun (WGS) entry which is preliminary data.</text>
</comment>
<feature type="transmembrane region" description="Helical" evidence="8">
    <location>
        <begin position="72"/>
        <end position="92"/>
    </location>
</feature>
<accession>A0AAE3FWT7</accession>
<evidence type="ECO:0000256" key="4">
    <source>
        <dbReference type="ARBA" id="ARBA00022989"/>
    </source>
</evidence>
<dbReference type="HAMAP" id="MF_00454">
    <property type="entry name" value="FluC"/>
    <property type="match status" value="1"/>
</dbReference>
<dbReference type="InterPro" id="IPR003691">
    <property type="entry name" value="FluC"/>
</dbReference>
<evidence type="ECO:0000256" key="6">
    <source>
        <dbReference type="ARBA" id="ARBA00035120"/>
    </source>
</evidence>
<dbReference type="Proteomes" id="UP001203207">
    <property type="component" value="Unassembled WGS sequence"/>
</dbReference>
<dbReference type="AlphaFoldDB" id="A0AAE3FWT7"/>
<evidence type="ECO:0000256" key="2">
    <source>
        <dbReference type="ARBA" id="ARBA00022475"/>
    </source>
</evidence>
<keyword evidence="5 8" id="KW-0472">Membrane</keyword>
<evidence type="ECO:0000256" key="8">
    <source>
        <dbReference type="HAMAP-Rule" id="MF_00454"/>
    </source>
</evidence>
<evidence type="ECO:0000313" key="10">
    <source>
        <dbReference type="Proteomes" id="UP001203207"/>
    </source>
</evidence>